<gene>
    <name evidence="8" type="ORF">NCTC13354_00032</name>
</gene>
<feature type="compositionally biased region" description="Basic and acidic residues" evidence="5">
    <location>
        <begin position="436"/>
        <end position="446"/>
    </location>
</feature>
<evidence type="ECO:0000256" key="6">
    <source>
        <dbReference type="SAM" id="Phobius"/>
    </source>
</evidence>
<proteinExistence type="predicted"/>
<evidence type="ECO:0000256" key="4">
    <source>
        <dbReference type="ARBA" id="ARBA00023088"/>
    </source>
</evidence>
<feature type="region of interest" description="Disordered" evidence="5">
    <location>
        <begin position="415"/>
        <end position="448"/>
    </location>
</feature>
<evidence type="ECO:0000259" key="7">
    <source>
        <dbReference type="Pfam" id="PF00746"/>
    </source>
</evidence>
<dbReference type="RefSeq" id="WP_164712250.1">
    <property type="nucleotide sequence ID" value="NZ_LR134476.1"/>
</dbReference>
<feature type="transmembrane region" description="Helical" evidence="6">
    <location>
        <begin position="453"/>
        <end position="472"/>
    </location>
</feature>
<evidence type="ECO:0000313" key="9">
    <source>
        <dbReference type="Proteomes" id="UP000269542"/>
    </source>
</evidence>
<name>A0A3S4VRV8_9ACTO</name>
<evidence type="ECO:0000256" key="5">
    <source>
        <dbReference type="SAM" id="MobiDB-lite"/>
    </source>
</evidence>
<evidence type="ECO:0000256" key="1">
    <source>
        <dbReference type="ARBA" id="ARBA00022512"/>
    </source>
</evidence>
<keyword evidence="4" id="KW-0572">Peptidoglycan-anchor</keyword>
<keyword evidence="6" id="KW-1133">Transmembrane helix</keyword>
<dbReference type="Pfam" id="PF00746">
    <property type="entry name" value="Gram_pos_anchor"/>
    <property type="match status" value="1"/>
</dbReference>
<sequence length="477" mass="51130">MHTINVRRPALFIVLLIAVFTLFIPQAVADESRWSNVESQRHSEFGGIRNGSESIALCTGDRQLNFVYQRGLESASFESYSTTQAGQAYTRQPTEHGWDANVPAENTGVLAAVLDLWGDERASGIAPEAFSIAIYELTSDARGAQMGGQSPWKQQARDLLDLARDLAGPHTADEISLHGSELSGFVVRGQAGKPLVGIPFTAQLTGGVFVDSATDTLNGTTGNDPQRFAIEAPAFGQVSVKITYSNIPGHSFRTGHHSVAQDMHLVGEPGSITQDDVLRDQPSPVGISMSTEAAVLTTKDARQIQDVISINADTWPSNGEEPAVYDVVANLYGPFDDQQPEQPTVPEGLEPIETATLRVTEPGTYTVPFESELSHGWYTVVASGKFDTTGAFTGLPDEVIQMPFFEPAETVHVEIPEPEQPPTPSSPPTPQPAPTEPEKPVQRRLPDTGSATLGFAVIGGGMVSLGGAFVTATRRRV</sequence>
<dbReference type="EMBL" id="LR134476">
    <property type="protein sequence ID" value="VEI12358.1"/>
    <property type="molecule type" value="Genomic_DNA"/>
</dbReference>
<keyword evidence="9" id="KW-1185">Reference proteome</keyword>
<keyword evidence="6" id="KW-0472">Membrane</keyword>
<evidence type="ECO:0000313" key="8">
    <source>
        <dbReference type="EMBL" id="VEI12358.1"/>
    </source>
</evidence>
<keyword evidence="1" id="KW-0134">Cell wall</keyword>
<keyword evidence="6" id="KW-0812">Transmembrane</keyword>
<evidence type="ECO:0000256" key="2">
    <source>
        <dbReference type="ARBA" id="ARBA00022525"/>
    </source>
</evidence>
<dbReference type="AlphaFoldDB" id="A0A3S4VRV8"/>
<protein>
    <recommendedName>
        <fullName evidence="7">Gram-positive cocci surface proteins LPxTG domain-containing protein</fullName>
    </recommendedName>
</protein>
<dbReference type="KEGG" id="tbw:NCTC13354_00032"/>
<evidence type="ECO:0000256" key="3">
    <source>
        <dbReference type="ARBA" id="ARBA00022729"/>
    </source>
</evidence>
<dbReference type="NCBIfam" id="TIGR01167">
    <property type="entry name" value="LPXTG_anchor"/>
    <property type="match status" value="1"/>
</dbReference>
<reference evidence="8 9" key="1">
    <citation type="submission" date="2018-12" db="EMBL/GenBank/DDBJ databases">
        <authorList>
            <consortium name="Pathogen Informatics"/>
        </authorList>
    </citation>
    <scope>NUCLEOTIDE SEQUENCE [LARGE SCALE GENOMIC DNA]</scope>
    <source>
        <strain evidence="8 9">NCTC13354</strain>
    </source>
</reference>
<keyword evidence="3" id="KW-0732">Signal</keyword>
<dbReference type="InterPro" id="IPR019931">
    <property type="entry name" value="LPXTG_anchor"/>
</dbReference>
<feature type="domain" description="Gram-positive cocci surface proteins LPxTG" evidence="7">
    <location>
        <begin position="438"/>
        <end position="476"/>
    </location>
</feature>
<keyword evidence="2" id="KW-0964">Secreted</keyword>
<accession>A0A3S4VRV8</accession>
<feature type="compositionally biased region" description="Pro residues" evidence="5">
    <location>
        <begin position="418"/>
        <end position="435"/>
    </location>
</feature>
<dbReference type="Proteomes" id="UP000269542">
    <property type="component" value="Chromosome"/>
</dbReference>
<organism evidence="8 9">
    <name type="scientific">Trueperella bialowiezensis</name>
    <dbReference type="NCBI Taxonomy" id="312285"/>
    <lineage>
        <taxon>Bacteria</taxon>
        <taxon>Bacillati</taxon>
        <taxon>Actinomycetota</taxon>
        <taxon>Actinomycetes</taxon>
        <taxon>Actinomycetales</taxon>
        <taxon>Actinomycetaceae</taxon>
        <taxon>Trueperella</taxon>
    </lineage>
</organism>